<accession>A0A3P7Q0M1</accession>
<dbReference type="Proteomes" id="UP000281553">
    <property type="component" value="Unassembled WGS sequence"/>
</dbReference>
<proteinExistence type="predicted"/>
<evidence type="ECO:0000313" key="3">
    <source>
        <dbReference type="Proteomes" id="UP000281553"/>
    </source>
</evidence>
<protein>
    <submittedName>
        <fullName evidence="2">Uncharacterized protein</fullName>
    </submittedName>
</protein>
<feature type="compositionally biased region" description="Polar residues" evidence="1">
    <location>
        <begin position="32"/>
        <end position="41"/>
    </location>
</feature>
<dbReference type="Gene3D" id="3.40.47.10">
    <property type="match status" value="1"/>
</dbReference>
<evidence type="ECO:0000313" key="2">
    <source>
        <dbReference type="EMBL" id="VDN24519.1"/>
    </source>
</evidence>
<sequence>MKCKEAMERGLFSAEIIPVPRPTSSDPKKSAAVTSTTNGVAPSSLLLTDEAPRAQTTVESLARLK</sequence>
<organism evidence="2 3">
    <name type="scientific">Dibothriocephalus latus</name>
    <name type="common">Fish tapeworm</name>
    <name type="synonym">Diphyllobothrium latum</name>
    <dbReference type="NCBI Taxonomy" id="60516"/>
    <lineage>
        <taxon>Eukaryota</taxon>
        <taxon>Metazoa</taxon>
        <taxon>Spiralia</taxon>
        <taxon>Lophotrochozoa</taxon>
        <taxon>Platyhelminthes</taxon>
        <taxon>Cestoda</taxon>
        <taxon>Eucestoda</taxon>
        <taxon>Diphyllobothriidea</taxon>
        <taxon>Diphyllobothriidae</taxon>
        <taxon>Dibothriocephalus</taxon>
    </lineage>
</organism>
<dbReference type="EMBL" id="UYRU01074340">
    <property type="protein sequence ID" value="VDN24519.1"/>
    <property type="molecule type" value="Genomic_DNA"/>
</dbReference>
<reference evidence="2 3" key="1">
    <citation type="submission" date="2018-11" db="EMBL/GenBank/DDBJ databases">
        <authorList>
            <consortium name="Pathogen Informatics"/>
        </authorList>
    </citation>
    <scope>NUCLEOTIDE SEQUENCE [LARGE SCALE GENOMIC DNA]</scope>
</reference>
<dbReference type="InterPro" id="IPR016039">
    <property type="entry name" value="Thiolase-like"/>
</dbReference>
<dbReference type="GO" id="GO:0016746">
    <property type="term" value="F:acyltransferase activity"/>
    <property type="evidence" value="ECO:0007669"/>
    <property type="project" value="InterPro"/>
</dbReference>
<feature type="non-terminal residue" evidence="2">
    <location>
        <position position="65"/>
    </location>
</feature>
<feature type="region of interest" description="Disordered" evidence="1">
    <location>
        <begin position="17"/>
        <end position="65"/>
    </location>
</feature>
<dbReference type="AlphaFoldDB" id="A0A3P7Q0M1"/>
<gene>
    <name evidence="2" type="ORF">DILT_LOCUS14451</name>
</gene>
<keyword evidence="3" id="KW-1185">Reference proteome</keyword>
<evidence type="ECO:0000256" key="1">
    <source>
        <dbReference type="SAM" id="MobiDB-lite"/>
    </source>
</evidence>
<name>A0A3P7Q0M1_DIBLA</name>